<dbReference type="NCBIfam" id="NF037980">
    <property type="entry name" value="T2SS_GspK"/>
    <property type="match status" value="1"/>
</dbReference>
<evidence type="ECO:0000256" key="2">
    <source>
        <dbReference type="ARBA" id="ARBA00007246"/>
    </source>
</evidence>
<dbReference type="GO" id="GO:0009306">
    <property type="term" value="P:protein secretion"/>
    <property type="evidence" value="ECO:0007669"/>
    <property type="project" value="InterPro"/>
</dbReference>
<dbReference type="Proteomes" id="UP000266206">
    <property type="component" value="Unassembled WGS sequence"/>
</dbReference>
<dbReference type="AlphaFoldDB" id="A0A3A1Z297"/>
<comment type="subcellular location">
    <subcellularLocation>
        <location evidence="1 10">Cell inner membrane</location>
    </subcellularLocation>
</comment>
<reference evidence="15 16" key="1">
    <citation type="submission" date="2017-08" db="EMBL/GenBank/DDBJ databases">
        <title>Pusillimonas indicus sp. nov., a member of the family Alcaligenaceae isolated from surface seawater.</title>
        <authorList>
            <person name="Li J."/>
        </authorList>
    </citation>
    <scope>NUCLEOTIDE SEQUENCE [LARGE SCALE GENOMIC DNA]</scope>
    <source>
        <strain evidence="15 16">L52-1-41</strain>
    </source>
</reference>
<dbReference type="Pfam" id="PF03934">
    <property type="entry name" value="T2SSK"/>
    <property type="match status" value="1"/>
</dbReference>
<feature type="compositionally biased region" description="Basic and acidic residues" evidence="11">
    <location>
        <begin position="10"/>
        <end position="20"/>
    </location>
</feature>
<dbReference type="InterPro" id="IPR045584">
    <property type="entry name" value="Pilin-like"/>
</dbReference>
<evidence type="ECO:0000256" key="7">
    <source>
        <dbReference type="ARBA" id="ARBA00022927"/>
    </source>
</evidence>
<evidence type="ECO:0000256" key="11">
    <source>
        <dbReference type="SAM" id="MobiDB-lite"/>
    </source>
</evidence>
<dbReference type="InterPro" id="IPR049179">
    <property type="entry name" value="T2SSK_SAM-like_2nd"/>
</dbReference>
<evidence type="ECO:0000259" key="13">
    <source>
        <dbReference type="Pfam" id="PF03934"/>
    </source>
</evidence>
<evidence type="ECO:0000313" key="16">
    <source>
        <dbReference type="Proteomes" id="UP000266206"/>
    </source>
</evidence>
<dbReference type="PANTHER" id="PTHR38831:SF1">
    <property type="entry name" value="TYPE II SECRETION SYSTEM PROTEIN K-RELATED"/>
    <property type="match status" value="1"/>
</dbReference>
<evidence type="ECO:0000256" key="9">
    <source>
        <dbReference type="ARBA" id="ARBA00023136"/>
    </source>
</evidence>
<evidence type="ECO:0000313" key="15">
    <source>
        <dbReference type="EMBL" id="RIY42527.1"/>
    </source>
</evidence>
<feature type="domain" description="T2SS protein K second SAM-like" evidence="13">
    <location>
        <begin position="248"/>
        <end position="298"/>
    </location>
</feature>
<dbReference type="InterPro" id="IPR005628">
    <property type="entry name" value="GspK"/>
</dbReference>
<name>A0A3A1Z297_9BURK</name>
<proteinExistence type="inferred from homology"/>
<dbReference type="Gene3D" id="3.30.1300.30">
    <property type="entry name" value="GSPII I/J protein-like"/>
    <property type="match status" value="1"/>
</dbReference>
<comment type="similarity">
    <text evidence="2 10">Belongs to the GSP K family.</text>
</comment>
<feature type="region of interest" description="Disordered" evidence="11">
    <location>
        <begin position="1"/>
        <end position="24"/>
    </location>
</feature>
<dbReference type="InterPro" id="IPR010994">
    <property type="entry name" value="RuvA_2-like"/>
</dbReference>
<feature type="domain" description="T2SS protein K first SAM-like" evidence="14">
    <location>
        <begin position="157"/>
        <end position="244"/>
    </location>
</feature>
<dbReference type="Pfam" id="PF21687">
    <property type="entry name" value="T2SSK_1st"/>
    <property type="match status" value="1"/>
</dbReference>
<evidence type="ECO:0000256" key="6">
    <source>
        <dbReference type="ARBA" id="ARBA00022692"/>
    </source>
</evidence>
<comment type="caution">
    <text evidence="15">The sequence shown here is derived from an EMBL/GenBank/DDBJ whole genome shotgun (WGS) entry which is preliminary data.</text>
</comment>
<evidence type="ECO:0000256" key="8">
    <source>
        <dbReference type="ARBA" id="ARBA00022989"/>
    </source>
</evidence>
<dbReference type="InterPro" id="IPR049031">
    <property type="entry name" value="T2SSK_SAM-like_1st"/>
</dbReference>
<dbReference type="SUPFAM" id="SSF47781">
    <property type="entry name" value="RuvA domain 2-like"/>
    <property type="match status" value="1"/>
</dbReference>
<dbReference type="SUPFAM" id="SSF54523">
    <property type="entry name" value="Pili subunits"/>
    <property type="match status" value="1"/>
</dbReference>
<accession>A0A3A1Z297</accession>
<evidence type="ECO:0000259" key="14">
    <source>
        <dbReference type="Pfam" id="PF21687"/>
    </source>
</evidence>
<dbReference type="PANTHER" id="PTHR38831">
    <property type="entry name" value="TYPE II SECRETION SYSTEM PROTEIN K"/>
    <property type="match status" value="1"/>
</dbReference>
<evidence type="ECO:0000256" key="5">
    <source>
        <dbReference type="ARBA" id="ARBA00022519"/>
    </source>
</evidence>
<keyword evidence="5 10" id="KW-0997">Cell inner membrane</keyword>
<dbReference type="SUPFAM" id="SSF158544">
    <property type="entry name" value="GspK insert domain-like"/>
    <property type="match status" value="1"/>
</dbReference>
<feature type="transmembrane region" description="Helical" evidence="12">
    <location>
        <begin position="57"/>
        <end position="78"/>
    </location>
</feature>
<evidence type="ECO:0000256" key="10">
    <source>
        <dbReference type="PIRNR" id="PIRNR002786"/>
    </source>
</evidence>
<protein>
    <recommendedName>
        <fullName evidence="10">Type II secretion system protein K</fullName>
    </recommendedName>
</protein>
<gene>
    <name evidence="15" type="ORF">CJP73_03600</name>
</gene>
<organism evidence="15 16">
    <name type="scientific">Neopusillimonas maritima</name>
    <dbReference type="NCBI Taxonomy" id="2026239"/>
    <lineage>
        <taxon>Bacteria</taxon>
        <taxon>Pseudomonadati</taxon>
        <taxon>Pseudomonadota</taxon>
        <taxon>Betaproteobacteria</taxon>
        <taxon>Burkholderiales</taxon>
        <taxon>Alcaligenaceae</taxon>
        <taxon>Neopusillimonas</taxon>
    </lineage>
</organism>
<keyword evidence="4 10" id="KW-1003">Cell membrane</keyword>
<keyword evidence="9 10" id="KW-0472">Membrane</keyword>
<evidence type="ECO:0000256" key="1">
    <source>
        <dbReference type="ARBA" id="ARBA00004533"/>
    </source>
</evidence>
<dbReference type="GO" id="GO:0005886">
    <property type="term" value="C:plasma membrane"/>
    <property type="evidence" value="ECO:0007669"/>
    <property type="project" value="UniProtKB-SubCell"/>
</dbReference>
<dbReference type="EMBL" id="NQYH01000001">
    <property type="protein sequence ID" value="RIY42527.1"/>
    <property type="molecule type" value="Genomic_DNA"/>
</dbReference>
<keyword evidence="3 10" id="KW-0813">Transport</keyword>
<evidence type="ECO:0000256" key="3">
    <source>
        <dbReference type="ARBA" id="ARBA00022448"/>
    </source>
</evidence>
<keyword evidence="8 12" id="KW-1133">Transmembrane helix</keyword>
<sequence length="345" mass="37655">MGVADGNTGFRRERNGAERVRGKRCPHREWRARRISEGGVIAMSTRSRPNTFSMQRGMAVVGALVVVAAVSMVAASMVQQQAMLSRLLAGERDRAQAEWLLRGGLDWARVMLINDARRHALTVPNGVWSQAIVGFDVPLPDGTRSAQVSGQIEDEQGKFNLNALAVEGRIQPDAVSVLRRLFSVLGVAPELAMVVAQRIAGSQQAQITQQGPIGLRTLRDLEGVDGFSVQTIMRIKDYITILPERGPVNVNTAPAELLSALLPELSLAAARGLVKARNEGQWFNSRGDFLNRTQMRAGDLAFAIGVRSDWFKVSGVVSLGEALTTVQALMHRTRQNPPAVVWIEH</sequence>
<keyword evidence="7" id="KW-0653">Protein transport</keyword>
<keyword evidence="6 12" id="KW-0812">Transmembrane</keyword>
<evidence type="ECO:0000256" key="4">
    <source>
        <dbReference type="ARBA" id="ARBA00022475"/>
    </source>
</evidence>
<dbReference type="InterPro" id="IPR038072">
    <property type="entry name" value="GspK_central_sf"/>
</dbReference>
<evidence type="ECO:0000256" key="12">
    <source>
        <dbReference type="SAM" id="Phobius"/>
    </source>
</evidence>
<dbReference type="PIRSF" id="PIRSF002786">
    <property type="entry name" value="XcpX"/>
    <property type="match status" value="1"/>
</dbReference>